<feature type="compositionally biased region" description="Basic and acidic residues" evidence="4">
    <location>
        <begin position="115"/>
        <end position="145"/>
    </location>
</feature>
<dbReference type="InterPro" id="IPR023803">
    <property type="entry name" value="Ribosomal_bS16_dom_sf"/>
</dbReference>
<dbReference type="Proteomes" id="UP000230292">
    <property type="component" value="Unassembled WGS sequence"/>
</dbReference>
<dbReference type="Gene3D" id="3.30.1320.10">
    <property type="match status" value="1"/>
</dbReference>
<sequence length="145" mass="16309">MLSIYIENKTHNTMLVIRMQRTGRKNQATFRLVLQEKSQAPRSAAKEILGSYNPHAKERKDQVRLQDERIKYWLSVGAQASPTVHNMLIEFGVTTGKKVRVVQPKLKPQAEGAEAEAKTETPAAEKTEEKKEEKPAEAPAEEKAA</sequence>
<reference evidence="5 6" key="1">
    <citation type="submission" date="2017-09" db="EMBL/GenBank/DDBJ databases">
        <title>Depth-based differentiation of microbial function through sediment-hosted aquifers and enrichment of novel symbionts in the deep terrestrial subsurface.</title>
        <authorList>
            <person name="Probst A.J."/>
            <person name="Ladd B."/>
            <person name="Jarett J.K."/>
            <person name="Geller-Mcgrath D.E."/>
            <person name="Sieber C.M."/>
            <person name="Emerson J.B."/>
            <person name="Anantharaman K."/>
            <person name="Thomas B.C."/>
            <person name="Malmstrom R."/>
            <person name="Stieglmeier M."/>
            <person name="Klingl A."/>
            <person name="Woyke T."/>
            <person name="Ryan C.M."/>
            <person name="Banfield J.F."/>
        </authorList>
    </citation>
    <scope>NUCLEOTIDE SEQUENCE [LARGE SCALE GENOMIC DNA]</scope>
    <source>
        <strain evidence="5">CG15_BIG_FIL_POST_REV_8_21_14_020_45_12</strain>
    </source>
</reference>
<keyword evidence="1 3" id="KW-0689">Ribosomal protein</keyword>
<dbReference type="GO" id="GO:0006412">
    <property type="term" value="P:translation"/>
    <property type="evidence" value="ECO:0007669"/>
    <property type="project" value="UniProtKB-UniRule"/>
</dbReference>
<dbReference type="InterPro" id="IPR000307">
    <property type="entry name" value="Ribosomal_bS16"/>
</dbReference>
<dbReference type="PANTHER" id="PTHR12919">
    <property type="entry name" value="30S RIBOSOMAL PROTEIN S16"/>
    <property type="match status" value="1"/>
</dbReference>
<evidence type="ECO:0000256" key="2">
    <source>
        <dbReference type="ARBA" id="ARBA00023274"/>
    </source>
</evidence>
<evidence type="ECO:0000256" key="4">
    <source>
        <dbReference type="SAM" id="MobiDB-lite"/>
    </source>
</evidence>
<protein>
    <recommendedName>
        <fullName evidence="3">Small ribosomal subunit protein bS16</fullName>
    </recommendedName>
</protein>
<dbReference type="NCBIfam" id="TIGR00002">
    <property type="entry name" value="S16"/>
    <property type="match status" value="1"/>
</dbReference>
<dbReference type="EMBL" id="PFGC01000028">
    <property type="protein sequence ID" value="PIW37038.1"/>
    <property type="molecule type" value="Genomic_DNA"/>
</dbReference>
<dbReference type="GO" id="GO:0015935">
    <property type="term" value="C:small ribosomal subunit"/>
    <property type="evidence" value="ECO:0007669"/>
    <property type="project" value="TreeGrafter"/>
</dbReference>
<dbReference type="Pfam" id="PF00886">
    <property type="entry name" value="Ribosomal_S16"/>
    <property type="match status" value="1"/>
</dbReference>
<evidence type="ECO:0000313" key="6">
    <source>
        <dbReference type="Proteomes" id="UP000230292"/>
    </source>
</evidence>
<dbReference type="PANTHER" id="PTHR12919:SF20">
    <property type="entry name" value="SMALL RIBOSOMAL SUBUNIT PROTEIN BS16M"/>
    <property type="match status" value="1"/>
</dbReference>
<dbReference type="GO" id="GO:0005737">
    <property type="term" value="C:cytoplasm"/>
    <property type="evidence" value="ECO:0007669"/>
    <property type="project" value="UniProtKB-ARBA"/>
</dbReference>
<proteinExistence type="inferred from homology"/>
<evidence type="ECO:0000313" key="5">
    <source>
        <dbReference type="EMBL" id="PIW37038.1"/>
    </source>
</evidence>
<name>A0A2M7H472_9BACT</name>
<comment type="similarity">
    <text evidence="3">Belongs to the bacterial ribosomal protein bS16 family.</text>
</comment>
<keyword evidence="2 3" id="KW-0687">Ribonucleoprotein</keyword>
<organism evidence="5 6">
    <name type="scientific">Candidatus Kerfeldbacteria bacterium CG15_BIG_FIL_POST_REV_8_21_14_020_45_12</name>
    <dbReference type="NCBI Taxonomy" id="2014247"/>
    <lineage>
        <taxon>Bacteria</taxon>
        <taxon>Candidatus Kerfeldiibacteriota</taxon>
    </lineage>
</organism>
<dbReference type="GO" id="GO:0003735">
    <property type="term" value="F:structural constituent of ribosome"/>
    <property type="evidence" value="ECO:0007669"/>
    <property type="project" value="InterPro"/>
</dbReference>
<evidence type="ECO:0000256" key="3">
    <source>
        <dbReference type="HAMAP-Rule" id="MF_00385"/>
    </source>
</evidence>
<evidence type="ECO:0000256" key="1">
    <source>
        <dbReference type="ARBA" id="ARBA00022980"/>
    </source>
</evidence>
<gene>
    <name evidence="3 5" type="primary">rpsP</name>
    <name evidence="5" type="ORF">COW24_02115</name>
</gene>
<comment type="caution">
    <text evidence="5">The sequence shown here is derived from an EMBL/GenBank/DDBJ whole genome shotgun (WGS) entry which is preliminary data.</text>
</comment>
<dbReference type="SUPFAM" id="SSF54565">
    <property type="entry name" value="Ribosomal protein S16"/>
    <property type="match status" value="1"/>
</dbReference>
<accession>A0A2M7H472</accession>
<feature type="region of interest" description="Disordered" evidence="4">
    <location>
        <begin position="104"/>
        <end position="145"/>
    </location>
</feature>
<dbReference type="HAMAP" id="MF_00385">
    <property type="entry name" value="Ribosomal_bS16"/>
    <property type="match status" value="1"/>
</dbReference>
<dbReference type="AlphaFoldDB" id="A0A2M7H472"/>